<keyword evidence="3" id="KW-0482">Metalloprotease</keyword>
<evidence type="ECO:0000256" key="1">
    <source>
        <dbReference type="SAM" id="Phobius"/>
    </source>
</evidence>
<keyword evidence="4" id="KW-1185">Reference proteome</keyword>
<dbReference type="EMBL" id="JACWMW010000001">
    <property type="protein sequence ID" value="MBD1384471.1"/>
    <property type="molecule type" value="Genomic_DNA"/>
</dbReference>
<evidence type="ECO:0000313" key="4">
    <source>
        <dbReference type="Proteomes" id="UP000618754"/>
    </source>
</evidence>
<name>A0ABR7X1J7_9SPHI</name>
<gene>
    <name evidence="3" type="ORF">IDJ75_04205</name>
</gene>
<keyword evidence="3" id="KW-0378">Hydrolase</keyword>
<feature type="transmembrane region" description="Helical" evidence="1">
    <location>
        <begin position="24"/>
        <end position="48"/>
    </location>
</feature>
<keyword evidence="3" id="KW-0645">Protease</keyword>
<feature type="transmembrane region" description="Helical" evidence="1">
    <location>
        <begin position="131"/>
        <end position="153"/>
    </location>
</feature>
<dbReference type="Proteomes" id="UP000618754">
    <property type="component" value="Unassembled WGS sequence"/>
</dbReference>
<comment type="caution">
    <text evidence="3">The sequence shown here is derived from an EMBL/GenBank/DDBJ whole genome shotgun (WGS) entry which is preliminary data.</text>
</comment>
<feature type="transmembrane region" description="Helical" evidence="1">
    <location>
        <begin position="189"/>
        <end position="209"/>
    </location>
</feature>
<proteinExistence type="predicted"/>
<protein>
    <submittedName>
        <fullName evidence="3">CPBP family intramembrane metalloprotease</fullName>
    </submittedName>
</protein>
<evidence type="ECO:0000259" key="2">
    <source>
        <dbReference type="Pfam" id="PF02517"/>
    </source>
</evidence>
<feature type="transmembrane region" description="Helical" evidence="1">
    <location>
        <begin position="216"/>
        <end position="237"/>
    </location>
</feature>
<sequence>MLEEIYAIGKYPSLKNDSTFQSKLILLLKLYGIVFLLNFLSAPLYLLWEFIVNYLHYKSPAAQYKTSMHSLLAKYGYWKTVLYVSLIGPVIEEIIFRLPLSFKRKHIAIAFGCALVLLAKALPTLNQQNLTINILARVLLFVLGYFALLQSLPQNITPNKRAQKGFILSSIIIFGLLHTLNYAPFQWGIIFIYPLYVIPQLFMGWFLTYVRFKNGFFWGIALHVLINSITMLIQSAYKIY</sequence>
<dbReference type="RefSeq" id="WP_191174342.1">
    <property type="nucleotide sequence ID" value="NZ_JACWMW010000001.1"/>
</dbReference>
<dbReference type="InterPro" id="IPR003675">
    <property type="entry name" value="Rce1/LyrA-like_dom"/>
</dbReference>
<evidence type="ECO:0000313" key="3">
    <source>
        <dbReference type="EMBL" id="MBD1384471.1"/>
    </source>
</evidence>
<organism evidence="3 4">
    <name type="scientific">Mucilaginibacter rigui</name>
    <dbReference type="NCBI Taxonomy" id="534635"/>
    <lineage>
        <taxon>Bacteria</taxon>
        <taxon>Pseudomonadati</taxon>
        <taxon>Bacteroidota</taxon>
        <taxon>Sphingobacteriia</taxon>
        <taxon>Sphingobacteriales</taxon>
        <taxon>Sphingobacteriaceae</taxon>
        <taxon>Mucilaginibacter</taxon>
    </lineage>
</organism>
<accession>A0ABR7X1J7</accession>
<keyword evidence="1" id="KW-1133">Transmembrane helix</keyword>
<dbReference type="Pfam" id="PF02517">
    <property type="entry name" value="Rce1-like"/>
    <property type="match status" value="1"/>
</dbReference>
<reference evidence="3 4" key="1">
    <citation type="submission" date="2020-09" db="EMBL/GenBank/DDBJ databases">
        <title>Novel species of Mucilaginibacter isolated from a glacier on the Tibetan Plateau.</title>
        <authorList>
            <person name="Liu Q."/>
            <person name="Xin Y.-H."/>
        </authorList>
    </citation>
    <scope>NUCLEOTIDE SEQUENCE [LARGE SCALE GENOMIC DNA]</scope>
    <source>
        <strain evidence="3 4">CGMCC 1.13878</strain>
    </source>
</reference>
<dbReference type="GO" id="GO:0008237">
    <property type="term" value="F:metallopeptidase activity"/>
    <property type="evidence" value="ECO:0007669"/>
    <property type="project" value="UniProtKB-KW"/>
</dbReference>
<keyword evidence="1" id="KW-0812">Transmembrane</keyword>
<feature type="transmembrane region" description="Helical" evidence="1">
    <location>
        <begin position="75"/>
        <end position="95"/>
    </location>
</feature>
<feature type="domain" description="CAAX prenyl protease 2/Lysostaphin resistance protein A-like" evidence="2">
    <location>
        <begin position="78"/>
        <end position="228"/>
    </location>
</feature>
<feature type="transmembrane region" description="Helical" evidence="1">
    <location>
        <begin position="165"/>
        <end position="183"/>
    </location>
</feature>
<keyword evidence="1" id="KW-0472">Membrane</keyword>
<feature type="transmembrane region" description="Helical" evidence="1">
    <location>
        <begin position="107"/>
        <end position="125"/>
    </location>
</feature>